<sequence>VSSLLVSPTTSLHRKTRVVHSYYYFLISTHKSANLDQMAKVHPRYAESSSSTCSSSTSYVVTAKTETFTVWMKSLVMQANGCTVYNENGDIVYRMDNYDKKGSNEVHLMDLKGNVLFTILKRKQWFHRQWKGYRCDGLQLRDQKPFFEVAKCHGIFQGGSQDSCLYRLEALAGESALKITDSRGGLVAVMKPQVDQAFIMALVTVYGLIRHKLTPLFLMAKIHPLAPLNVSSPSCSSSNFLTTKREAFTVWMKSLVVQGNGCTVFNEGGEIVYRVDNYDKKCCNDVYLMDLKGNVIFSILKRGYRCDASSQVKNLKPFFRVKQNLGLWGEDLSCTVTLQSNNGHANSYRLESFAGKSAFKVVNSQGEVVAEAKRKEVVTGVLLGDDVLNLVVEPHVDRSLIMALTVVYGLVHRRL</sequence>
<dbReference type="Gene3D" id="2.40.160.200">
    <property type="entry name" value="LURP1-related"/>
    <property type="match status" value="2"/>
</dbReference>
<reference evidence="2" key="2">
    <citation type="journal article" date="2023" name="Plants (Basel)">
        <title>Annotation of the Turnera subulata (Passifloraceae) Draft Genome Reveals the S-Locus Evolved after the Divergence of Turneroideae from Passifloroideae in a Stepwise Manner.</title>
        <authorList>
            <person name="Henning P.M."/>
            <person name="Roalson E.H."/>
            <person name="Mir W."/>
            <person name="McCubbin A.G."/>
            <person name="Shore J.S."/>
        </authorList>
    </citation>
    <scope>NUCLEOTIDE SEQUENCE</scope>
    <source>
        <strain evidence="2">F60SS</strain>
    </source>
</reference>
<reference evidence="2" key="1">
    <citation type="submission" date="2022-02" db="EMBL/GenBank/DDBJ databases">
        <authorList>
            <person name="Henning P.M."/>
            <person name="McCubbin A.G."/>
            <person name="Shore J.S."/>
        </authorList>
    </citation>
    <scope>NUCLEOTIDE SEQUENCE</scope>
    <source>
        <strain evidence="2">F60SS</strain>
        <tissue evidence="2">Leaves</tissue>
    </source>
</reference>
<dbReference type="Pfam" id="PF04525">
    <property type="entry name" value="LOR"/>
    <property type="match status" value="2"/>
</dbReference>
<dbReference type="AlphaFoldDB" id="A0A9Q0FJS4"/>
<evidence type="ECO:0000313" key="3">
    <source>
        <dbReference type="Proteomes" id="UP001141552"/>
    </source>
</evidence>
<proteinExistence type="inferred from homology"/>
<protein>
    <recommendedName>
        <fullName evidence="4">Protein LURP-one-related 4</fullName>
    </recommendedName>
</protein>
<feature type="non-terminal residue" evidence="2">
    <location>
        <position position="415"/>
    </location>
</feature>
<gene>
    <name evidence="2" type="ORF">Tsubulata_010277</name>
</gene>
<evidence type="ECO:0000313" key="2">
    <source>
        <dbReference type="EMBL" id="KAJ4832029.1"/>
    </source>
</evidence>
<dbReference type="Proteomes" id="UP001141552">
    <property type="component" value="Unassembled WGS sequence"/>
</dbReference>
<dbReference type="InterPro" id="IPR038595">
    <property type="entry name" value="LOR_sf"/>
</dbReference>
<dbReference type="InterPro" id="IPR007612">
    <property type="entry name" value="LOR"/>
</dbReference>
<comment type="caution">
    <text evidence="2">The sequence shown here is derived from an EMBL/GenBank/DDBJ whole genome shotgun (WGS) entry which is preliminary data.</text>
</comment>
<dbReference type="InterPro" id="IPR025659">
    <property type="entry name" value="Tubby-like_C"/>
</dbReference>
<dbReference type="SUPFAM" id="SSF54518">
    <property type="entry name" value="Tubby C-terminal domain-like"/>
    <property type="match status" value="2"/>
</dbReference>
<organism evidence="2 3">
    <name type="scientific">Turnera subulata</name>
    <dbReference type="NCBI Taxonomy" id="218843"/>
    <lineage>
        <taxon>Eukaryota</taxon>
        <taxon>Viridiplantae</taxon>
        <taxon>Streptophyta</taxon>
        <taxon>Embryophyta</taxon>
        <taxon>Tracheophyta</taxon>
        <taxon>Spermatophyta</taxon>
        <taxon>Magnoliopsida</taxon>
        <taxon>eudicotyledons</taxon>
        <taxon>Gunneridae</taxon>
        <taxon>Pentapetalae</taxon>
        <taxon>rosids</taxon>
        <taxon>fabids</taxon>
        <taxon>Malpighiales</taxon>
        <taxon>Passifloraceae</taxon>
        <taxon>Turnera</taxon>
    </lineage>
</organism>
<name>A0A9Q0FJS4_9ROSI</name>
<keyword evidence="3" id="KW-1185">Reference proteome</keyword>
<dbReference type="PANTHER" id="PTHR31087:SF153">
    <property type="entry name" value="PROTEIN LURP-ONE-RELATED 11"/>
    <property type="match status" value="1"/>
</dbReference>
<dbReference type="EMBL" id="JAKUCV010005226">
    <property type="protein sequence ID" value="KAJ4832029.1"/>
    <property type="molecule type" value="Genomic_DNA"/>
</dbReference>
<accession>A0A9Q0FJS4</accession>
<dbReference type="PANTHER" id="PTHR31087">
    <property type="match status" value="1"/>
</dbReference>
<evidence type="ECO:0008006" key="4">
    <source>
        <dbReference type="Google" id="ProtNLM"/>
    </source>
</evidence>
<comment type="similarity">
    <text evidence="1">Belongs to the LOR family.</text>
</comment>
<evidence type="ECO:0000256" key="1">
    <source>
        <dbReference type="ARBA" id="ARBA00005437"/>
    </source>
</evidence>